<dbReference type="Proteomes" id="UP000295197">
    <property type="component" value="Unassembled WGS sequence"/>
</dbReference>
<keyword evidence="1" id="KW-0645">Protease</keyword>
<dbReference type="InterPro" id="IPR008969">
    <property type="entry name" value="CarboxyPept-like_regulatory"/>
</dbReference>
<dbReference type="OrthoDB" id="7432683at2"/>
<protein>
    <submittedName>
        <fullName evidence="1">Carboxypeptidase-like protein</fullName>
    </submittedName>
</protein>
<comment type="caution">
    <text evidence="1">The sequence shown here is derived from an EMBL/GenBank/DDBJ whole genome shotgun (WGS) entry which is preliminary data.</text>
</comment>
<gene>
    <name evidence="1" type="ORF">EDC17_103518</name>
</gene>
<name>A0A4R3VXV1_9SPHI</name>
<evidence type="ECO:0000313" key="1">
    <source>
        <dbReference type="EMBL" id="TCV10250.1"/>
    </source>
</evidence>
<evidence type="ECO:0000313" key="2">
    <source>
        <dbReference type="Proteomes" id="UP000295197"/>
    </source>
</evidence>
<organism evidence="1 2">
    <name type="scientific">Sphingobacterium alimentarium</name>
    <dbReference type="NCBI Taxonomy" id="797292"/>
    <lineage>
        <taxon>Bacteria</taxon>
        <taxon>Pseudomonadati</taxon>
        <taxon>Bacteroidota</taxon>
        <taxon>Sphingobacteriia</taxon>
        <taxon>Sphingobacteriales</taxon>
        <taxon>Sphingobacteriaceae</taxon>
        <taxon>Sphingobacterium</taxon>
    </lineage>
</organism>
<keyword evidence="1" id="KW-0378">Hydrolase</keyword>
<keyword evidence="1" id="KW-0121">Carboxypeptidase</keyword>
<sequence>MKVNIPNPCAEKYDNMSPTELGRLCKVCNTEVVDFTDWETKDIVEYIQKSNQKVCGKLSKQKAEIREVKRNHWSKYVAATLAFGSLGTLSYAKAYSIQSSYSTTSYNLVDTVNVHIVDSENNSLPDVLLINKSNNQKFHTDKNGEAKLPIIGNEMYSITYIGYKKQEIKIIKANSNKTLKVTLEDDSYEIGEVYVAPMERIKPVLNKEINLSKNLPQTSSTTQDVSLKNRIKKLLNIFSIRD</sequence>
<dbReference type="RefSeq" id="WP_132778326.1">
    <property type="nucleotide sequence ID" value="NZ_SMBZ01000035.1"/>
</dbReference>
<dbReference type="Pfam" id="PF13715">
    <property type="entry name" value="CarbopepD_reg_2"/>
    <property type="match status" value="1"/>
</dbReference>
<dbReference type="SUPFAM" id="SSF49464">
    <property type="entry name" value="Carboxypeptidase regulatory domain-like"/>
    <property type="match status" value="1"/>
</dbReference>
<dbReference type="AlphaFoldDB" id="A0A4R3VXV1"/>
<keyword evidence="2" id="KW-1185">Reference proteome</keyword>
<proteinExistence type="predicted"/>
<accession>A0A4R3VXV1</accession>
<dbReference type="EMBL" id="SMBZ01000035">
    <property type="protein sequence ID" value="TCV10250.1"/>
    <property type="molecule type" value="Genomic_DNA"/>
</dbReference>
<reference evidence="1 2" key="1">
    <citation type="submission" date="2019-03" db="EMBL/GenBank/DDBJ databases">
        <title>Genomic Encyclopedia of Type Strains, Phase IV (KMG-IV): sequencing the most valuable type-strain genomes for metagenomic binning, comparative biology and taxonomic classification.</title>
        <authorList>
            <person name="Goeker M."/>
        </authorList>
    </citation>
    <scope>NUCLEOTIDE SEQUENCE [LARGE SCALE GENOMIC DNA]</scope>
    <source>
        <strain evidence="1 2">DSM 22362</strain>
    </source>
</reference>
<dbReference type="GO" id="GO:0004180">
    <property type="term" value="F:carboxypeptidase activity"/>
    <property type="evidence" value="ECO:0007669"/>
    <property type="project" value="UniProtKB-KW"/>
</dbReference>